<reference evidence="1" key="1">
    <citation type="submission" date="2018-02" db="EMBL/GenBank/DDBJ databases">
        <title>Rhizophora mucronata_Transcriptome.</title>
        <authorList>
            <person name="Meera S.P."/>
            <person name="Sreeshan A."/>
            <person name="Augustine A."/>
        </authorList>
    </citation>
    <scope>NUCLEOTIDE SEQUENCE</scope>
    <source>
        <tissue evidence="1">Leaf</tissue>
    </source>
</reference>
<evidence type="ECO:0000313" key="1">
    <source>
        <dbReference type="EMBL" id="MBW83556.1"/>
    </source>
</evidence>
<proteinExistence type="predicted"/>
<dbReference type="EMBL" id="GGEC01003073">
    <property type="protein sequence ID" value="MBW83556.1"/>
    <property type="molecule type" value="Transcribed_RNA"/>
</dbReference>
<dbReference type="AlphaFoldDB" id="A0A2P2IQU0"/>
<sequence>MLQFVTLVALSHRPPFDLYSLYYHCLGSLQYLRDASFSLLIEF</sequence>
<name>A0A2P2IQU0_RHIMU</name>
<organism evidence="1">
    <name type="scientific">Rhizophora mucronata</name>
    <name type="common">Asiatic mangrove</name>
    <dbReference type="NCBI Taxonomy" id="61149"/>
    <lineage>
        <taxon>Eukaryota</taxon>
        <taxon>Viridiplantae</taxon>
        <taxon>Streptophyta</taxon>
        <taxon>Embryophyta</taxon>
        <taxon>Tracheophyta</taxon>
        <taxon>Spermatophyta</taxon>
        <taxon>Magnoliopsida</taxon>
        <taxon>eudicotyledons</taxon>
        <taxon>Gunneridae</taxon>
        <taxon>Pentapetalae</taxon>
        <taxon>rosids</taxon>
        <taxon>fabids</taxon>
        <taxon>Malpighiales</taxon>
        <taxon>Rhizophoraceae</taxon>
        <taxon>Rhizophora</taxon>
    </lineage>
</organism>
<accession>A0A2P2IQU0</accession>
<protein>
    <submittedName>
        <fullName evidence="1">Uncharacterized protein</fullName>
    </submittedName>
</protein>